<dbReference type="Proteomes" id="UP001292094">
    <property type="component" value="Unassembled WGS sequence"/>
</dbReference>
<accession>A0AAE1NKA9</accession>
<keyword evidence="3" id="KW-1185">Reference proteome</keyword>
<dbReference type="EMBL" id="JAWZYT010005272">
    <property type="protein sequence ID" value="KAK4291083.1"/>
    <property type="molecule type" value="Genomic_DNA"/>
</dbReference>
<sequence length="114" mass="12585">MGNGGKKRLGVRGIVKKGRGKRRREGEWEGKGSGNGREGEWEGKGRGVGREGEWEWKGSGVPEIHEDSVWSQTSWDRPPVRECGEDKISMSYVAIRRTSGSTVRVVVVSCPTSQ</sequence>
<protein>
    <submittedName>
        <fullName evidence="2">Uncharacterized protein</fullName>
    </submittedName>
</protein>
<feature type="compositionally biased region" description="Basic residues" evidence="1">
    <location>
        <begin position="1"/>
        <end position="23"/>
    </location>
</feature>
<dbReference type="AlphaFoldDB" id="A0AAE1NKA9"/>
<evidence type="ECO:0000313" key="3">
    <source>
        <dbReference type="Proteomes" id="UP001292094"/>
    </source>
</evidence>
<proteinExistence type="predicted"/>
<feature type="region of interest" description="Disordered" evidence="1">
    <location>
        <begin position="1"/>
        <end position="82"/>
    </location>
</feature>
<organism evidence="2 3">
    <name type="scientific">Petrolisthes manimaculis</name>
    <dbReference type="NCBI Taxonomy" id="1843537"/>
    <lineage>
        <taxon>Eukaryota</taxon>
        <taxon>Metazoa</taxon>
        <taxon>Ecdysozoa</taxon>
        <taxon>Arthropoda</taxon>
        <taxon>Crustacea</taxon>
        <taxon>Multicrustacea</taxon>
        <taxon>Malacostraca</taxon>
        <taxon>Eumalacostraca</taxon>
        <taxon>Eucarida</taxon>
        <taxon>Decapoda</taxon>
        <taxon>Pleocyemata</taxon>
        <taxon>Anomura</taxon>
        <taxon>Galatheoidea</taxon>
        <taxon>Porcellanidae</taxon>
        <taxon>Petrolisthes</taxon>
    </lineage>
</organism>
<gene>
    <name evidence="2" type="ORF">Pmani_036064</name>
</gene>
<evidence type="ECO:0000313" key="2">
    <source>
        <dbReference type="EMBL" id="KAK4291083.1"/>
    </source>
</evidence>
<evidence type="ECO:0000256" key="1">
    <source>
        <dbReference type="SAM" id="MobiDB-lite"/>
    </source>
</evidence>
<comment type="caution">
    <text evidence="2">The sequence shown here is derived from an EMBL/GenBank/DDBJ whole genome shotgun (WGS) entry which is preliminary data.</text>
</comment>
<feature type="compositionally biased region" description="Basic and acidic residues" evidence="1">
    <location>
        <begin position="37"/>
        <end position="56"/>
    </location>
</feature>
<name>A0AAE1NKA9_9EUCA</name>
<reference evidence="2" key="1">
    <citation type="submission" date="2023-11" db="EMBL/GenBank/DDBJ databases">
        <title>Genome assemblies of two species of porcelain crab, Petrolisthes cinctipes and Petrolisthes manimaculis (Anomura: Porcellanidae).</title>
        <authorList>
            <person name="Angst P."/>
        </authorList>
    </citation>
    <scope>NUCLEOTIDE SEQUENCE</scope>
    <source>
        <strain evidence="2">PB745_02</strain>
        <tissue evidence="2">Gill</tissue>
    </source>
</reference>